<dbReference type="GO" id="GO:0046872">
    <property type="term" value="F:metal ion binding"/>
    <property type="evidence" value="ECO:0007669"/>
    <property type="project" value="UniProtKB-KW"/>
</dbReference>
<dbReference type="GO" id="GO:0016491">
    <property type="term" value="F:oxidoreductase activity"/>
    <property type="evidence" value="ECO:0007669"/>
    <property type="project" value="UniProtKB-KW"/>
</dbReference>
<dbReference type="Pfam" id="PF14226">
    <property type="entry name" value="DIOX_N"/>
    <property type="match status" value="1"/>
</dbReference>
<dbReference type="AlphaFoldDB" id="A0A6P5EYI5"/>
<dbReference type="InterPro" id="IPR005123">
    <property type="entry name" value="Oxoglu/Fe-dep_dioxygenase_dom"/>
</dbReference>
<keyword evidence="3 5" id="KW-0560">Oxidoreductase</keyword>
<sequence length="399" mass="45863">MSMNFHIKLREGNKLNNRSEDMELGMENGASYKEQEEEEEEEEEGLGWGKSLPVQSVQELVRRDPSSVPERYIRDHAERPKDRGVVSAITPDIPVIDFSLLSGGHEDERKRLDLACKEWGFFQIINHGVEEDLLCRIRKAMGGFFNLSYVEKKKYAMAPNDVHGYGQIFVVSEEQKLDWSDLLYIIVEPTEQRRMKYWPIIVPDFKDAVDMYSTKIKRIAEELLGNISLLMNMKRDELLAMHGTWKLSMRMNYYPPCSRPDDVLGVSPHSDGSSITILLQEDDIPGLQIKYKGEWIPVKPIPNALVINIGDSLEALSNGMYESIEHRALTNKDSARMSLATFVNPDENADIGPVDQMIDEIHRPRMYKTVKNIDFLRHFFSKKLEGKTSTHVLKLDNTE</sequence>
<keyword evidence="4 5" id="KW-0408">Iron</keyword>
<proteinExistence type="inferred from homology"/>
<evidence type="ECO:0000256" key="2">
    <source>
        <dbReference type="ARBA" id="ARBA00022723"/>
    </source>
</evidence>
<dbReference type="InterPro" id="IPR050295">
    <property type="entry name" value="Plant_2OG-oxidoreductases"/>
</dbReference>
<evidence type="ECO:0000259" key="7">
    <source>
        <dbReference type="PROSITE" id="PS51471"/>
    </source>
</evidence>
<evidence type="ECO:0000313" key="8">
    <source>
        <dbReference type="Proteomes" id="UP000515123"/>
    </source>
</evidence>
<feature type="compositionally biased region" description="Acidic residues" evidence="6">
    <location>
        <begin position="35"/>
        <end position="45"/>
    </location>
</feature>
<dbReference type="Proteomes" id="UP000515123">
    <property type="component" value="Linkage group 4"/>
</dbReference>
<keyword evidence="8" id="KW-1185">Reference proteome</keyword>
<evidence type="ECO:0000256" key="3">
    <source>
        <dbReference type="ARBA" id="ARBA00023002"/>
    </source>
</evidence>
<dbReference type="InterPro" id="IPR027443">
    <property type="entry name" value="IPNS-like_sf"/>
</dbReference>
<feature type="domain" description="Fe2OG dioxygenase" evidence="7">
    <location>
        <begin position="245"/>
        <end position="345"/>
    </location>
</feature>
<dbReference type="Gene3D" id="2.60.120.330">
    <property type="entry name" value="B-lactam Antibiotic, Isopenicillin N Synthase, Chain"/>
    <property type="match status" value="1"/>
</dbReference>
<dbReference type="RefSeq" id="XP_020086195.1">
    <property type="nucleotide sequence ID" value="XM_020230606.1"/>
</dbReference>
<dbReference type="SUPFAM" id="SSF51197">
    <property type="entry name" value="Clavaminate synthase-like"/>
    <property type="match status" value="1"/>
</dbReference>
<feature type="compositionally biased region" description="Basic and acidic residues" evidence="6">
    <location>
        <begin position="8"/>
        <end position="21"/>
    </location>
</feature>
<dbReference type="OrthoDB" id="288590at2759"/>
<gene>
    <name evidence="9" type="primary">LOC109708783</name>
</gene>
<name>A0A6P5EYI5_ANACO</name>
<reference evidence="8" key="1">
    <citation type="journal article" date="2015" name="Nat. Genet.">
        <title>The pineapple genome and the evolution of CAM photosynthesis.</title>
        <authorList>
            <person name="Ming R."/>
            <person name="VanBuren R."/>
            <person name="Wai C.M."/>
            <person name="Tang H."/>
            <person name="Schatz M.C."/>
            <person name="Bowers J.E."/>
            <person name="Lyons E."/>
            <person name="Wang M.L."/>
            <person name="Chen J."/>
            <person name="Biggers E."/>
            <person name="Zhang J."/>
            <person name="Huang L."/>
            <person name="Zhang L."/>
            <person name="Miao W."/>
            <person name="Zhang J."/>
            <person name="Ye Z."/>
            <person name="Miao C."/>
            <person name="Lin Z."/>
            <person name="Wang H."/>
            <person name="Zhou H."/>
            <person name="Yim W.C."/>
            <person name="Priest H.D."/>
            <person name="Zheng C."/>
            <person name="Woodhouse M."/>
            <person name="Edger P.P."/>
            <person name="Guyot R."/>
            <person name="Guo H.B."/>
            <person name="Guo H."/>
            <person name="Zheng G."/>
            <person name="Singh R."/>
            <person name="Sharma A."/>
            <person name="Min X."/>
            <person name="Zheng Y."/>
            <person name="Lee H."/>
            <person name="Gurtowski J."/>
            <person name="Sedlazeck F.J."/>
            <person name="Harkess A."/>
            <person name="McKain M.R."/>
            <person name="Liao Z."/>
            <person name="Fang J."/>
            <person name="Liu J."/>
            <person name="Zhang X."/>
            <person name="Zhang Q."/>
            <person name="Hu W."/>
            <person name="Qin Y."/>
            <person name="Wang K."/>
            <person name="Chen L.Y."/>
            <person name="Shirley N."/>
            <person name="Lin Y.R."/>
            <person name="Liu L.Y."/>
            <person name="Hernandez A.G."/>
            <person name="Wright C.L."/>
            <person name="Bulone V."/>
            <person name="Tuskan G.A."/>
            <person name="Heath K."/>
            <person name="Zee F."/>
            <person name="Moore P.H."/>
            <person name="Sunkar R."/>
            <person name="Leebens-Mack J.H."/>
            <person name="Mockler T."/>
            <person name="Bennetzen J.L."/>
            <person name="Freeling M."/>
            <person name="Sankoff D."/>
            <person name="Paterson A.H."/>
            <person name="Zhu X."/>
            <person name="Yang X."/>
            <person name="Smith J.A."/>
            <person name="Cushman J.C."/>
            <person name="Paull R.E."/>
            <person name="Yu Q."/>
        </authorList>
    </citation>
    <scope>NUCLEOTIDE SEQUENCE [LARGE SCALE GENOMIC DNA]</scope>
    <source>
        <strain evidence="8">cv. F153</strain>
    </source>
</reference>
<comment type="similarity">
    <text evidence="1 5">Belongs to the iron/ascorbate-dependent oxidoreductase family.</text>
</comment>
<dbReference type="InterPro" id="IPR026992">
    <property type="entry name" value="DIOX_N"/>
</dbReference>
<reference evidence="9" key="2">
    <citation type="submission" date="2025-08" db="UniProtKB">
        <authorList>
            <consortium name="RefSeq"/>
        </authorList>
    </citation>
    <scope>IDENTIFICATION</scope>
    <source>
        <tissue evidence="9">Leaf</tissue>
    </source>
</reference>
<dbReference type="PROSITE" id="PS51471">
    <property type="entry name" value="FE2OG_OXY"/>
    <property type="match status" value="1"/>
</dbReference>
<dbReference type="FunFam" id="2.60.120.330:FF:000079">
    <property type="entry name" value="Protein SRG1"/>
    <property type="match status" value="1"/>
</dbReference>
<evidence type="ECO:0000256" key="1">
    <source>
        <dbReference type="ARBA" id="ARBA00008056"/>
    </source>
</evidence>
<dbReference type="GeneID" id="109708783"/>
<evidence type="ECO:0000313" key="9">
    <source>
        <dbReference type="RefSeq" id="XP_020086195.1"/>
    </source>
</evidence>
<dbReference type="PANTHER" id="PTHR47991">
    <property type="entry name" value="OXOGLUTARATE/IRON-DEPENDENT DIOXYGENASE"/>
    <property type="match status" value="1"/>
</dbReference>
<protein>
    <submittedName>
        <fullName evidence="9">Protein SRG1-like</fullName>
    </submittedName>
</protein>
<dbReference type="InterPro" id="IPR044861">
    <property type="entry name" value="IPNS-like_FE2OG_OXY"/>
</dbReference>
<evidence type="ECO:0000256" key="5">
    <source>
        <dbReference type="RuleBase" id="RU003682"/>
    </source>
</evidence>
<dbReference type="Pfam" id="PF03171">
    <property type="entry name" value="2OG-FeII_Oxy"/>
    <property type="match status" value="1"/>
</dbReference>
<evidence type="ECO:0000256" key="4">
    <source>
        <dbReference type="ARBA" id="ARBA00023004"/>
    </source>
</evidence>
<accession>A0A6P5EYI5</accession>
<feature type="region of interest" description="Disordered" evidence="6">
    <location>
        <begin position="1"/>
        <end position="50"/>
    </location>
</feature>
<evidence type="ECO:0000256" key="6">
    <source>
        <dbReference type="SAM" id="MobiDB-lite"/>
    </source>
</evidence>
<organism evidence="8 9">
    <name type="scientific">Ananas comosus</name>
    <name type="common">Pineapple</name>
    <name type="synonym">Ananas ananas</name>
    <dbReference type="NCBI Taxonomy" id="4615"/>
    <lineage>
        <taxon>Eukaryota</taxon>
        <taxon>Viridiplantae</taxon>
        <taxon>Streptophyta</taxon>
        <taxon>Embryophyta</taxon>
        <taxon>Tracheophyta</taxon>
        <taxon>Spermatophyta</taxon>
        <taxon>Magnoliopsida</taxon>
        <taxon>Liliopsida</taxon>
        <taxon>Poales</taxon>
        <taxon>Bromeliaceae</taxon>
        <taxon>Bromelioideae</taxon>
        <taxon>Ananas</taxon>
    </lineage>
</organism>
<keyword evidence="2 5" id="KW-0479">Metal-binding</keyword>